<dbReference type="AlphaFoldDB" id="A0A1C7LW12"/>
<feature type="compositionally biased region" description="Basic and acidic residues" evidence="1">
    <location>
        <begin position="78"/>
        <end position="88"/>
    </location>
</feature>
<name>A0A1C7LW12_GRIFR</name>
<sequence>MAAPAISITYELHPPPGTSAPQNCTSTKDHEFIVQSLGAAEDTLKNYYEGLRQAIAQAKGTLGEELTAWRDAVGSGEQSKEVKVKKGEDEEELDEDEE</sequence>
<feature type="compositionally biased region" description="Acidic residues" evidence="1">
    <location>
        <begin position="89"/>
        <end position="98"/>
    </location>
</feature>
<dbReference type="OMA" id="SSITIMY"/>
<evidence type="ECO:0000256" key="1">
    <source>
        <dbReference type="SAM" id="MobiDB-lite"/>
    </source>
</evidence>
<protein>
    <recommendedName>
        <fullName evidence="4">EKC/KEOPS complex subunit GON7</fullName>
    </recommendedName>
</protein>
<organism evidence="2 3">
    <name type="scientific">Grifola frondosa</name>
    <name type="common">Maitake</name>
    <name type="synonym">Polyporus frondosus</name>
    <dbReference type="NCBI Taxonomy" id="5627"/>
    <lineage>
        <taxon>Eukaryota</taxon>
        <taxon>Fungi</taxon>
        <taxon>Dikarya</taxon>
        <taxon>Basidiomycota</taxon>
        <taxon>Agaricomycotina</taxon>
        <taxon>Agaricomycetes</taxon>
        <taxon>Polyporales</taxon>
        <taxon>Grifolaceae</taxon>
        <taxon>Grifola</taxon>
    </lineage>
</organism>
<evidence type="ECO:0000313" key="2">
    <source>
        <dbReference type="EMBL" id="OBZ68416.1"/>
    </source>
</evidence>
<comment type="caution">
    <text evidence="2">The sequence shown here is derived from an EMBL/GenBank/DDBJ whole genome shotgun (WGS) entry which is preliminary data.</text>
</comment>
<dbReference type="Proteomes" id="UP000092993">
    <property type="component" value="Unassembled WGS sequence"/>
</dbReference>
<accession>A0A1C7LW12</accession>
<feature type="region of interest" description="Disordered" evidence="1">
    <location>
        <begin position="70"/>
        <end position="98"/>
    </location>
</feature>
<feature type="region of interest" description="Disordered" evidence="1">
    <location>
        <begin position="1"/>
        <end position="23"/>
    </location>
</feature>
<evidence type="ECO:0008006" key="4">
    <source>
        <dbReference type="Google" id="ProtNLM"/>
    </source>
</evidence>
<dbReference type="EMBL" id="LUGG01000020">
    <property type="protein sequence ID" value="OBZ68416.1"/>
    <property type="molecule type" value="Genomic_DNA"/>
</dbReference>
<reference evidence="2 3" key="1">
    <citation type="submission" date="2016-03" db="EMBL/GenBank/DDBJ databases">
        <title>Whole genome sequencing of Grifola frondosa 9006-11.</title>
        <authorList>
            <person name="Min B."/>
            <person name="Park H."/>
            <person name="Kim J.-G."/>
            <person name="Cho H."/>
            <person name="Oh Y.-L."/>
            <person name="Kong W.-S."/>
            <person name="Choi I.-G."/>
        </authorList>
    </citation>
    <scope>NUCLEOTIDE SEQUENCE [LARGE SCALE GENOMIC DNA]</scope>
    <source>
        <strain evidence="2 3">9006-11</strain>
    </source>
</reference>
<proteinExistence type="predicted"/>
<keyword evidence="3" id="KW-1185">Reference proteome</keyword>
<evidence type="ECO:0000313" key="3">
    <source>
        <dbReference type="Proteomes" id="UP000092993"/>
    </source>
</evidence>
<dbReference type="OrthoDB" id="2553859at2759"/>
<gene>
    <name evidence="2" type="ORF">A0H81_11521</name>
</gene>